<proteinExistence type="predicted"/>
<feature type="chain" id="PRO_5037111303" description="DnrO protein" evidence="1">
    <location>
        <begin position="23"/>
        <end position="153"/>
    </location>
</feature>
<keyword evidence="1" id="KW-0732">Signal</keyword>
<name>A0A919DCG4_9GAMM</name>
<dbReference type="AlphaFoldDB" id="A0A919DCG4"/>
<evidence type="ECO:0000313" key="2">
    <source>
        <dbReference type="EMBL" id="GHE36908.1"/>
    </source>
</evidence>
<dbReference type="RefSeq" id="WP_146474501.1">
    <property type="nucleotide sequence ID" value="NZ_BNCF01000010.1"/>
</dbReference>
<gene>
    <name evidence="2" type="ORF">GCM10007167_18810</name>
</gene>
<sequence>MRTATVLLLSFALAGIAAPAPAQEHAHPSRAAAGEQGGRYATDAALRKHMQAIRDDVAALGHYEKGHMDANDAVRLAGDIESHVRAIIAECKLPPDADAALHRIIAPLMRGAAALEAEPANRDAIPAMRQALADYARDFDDPAAPAPRESEED</sequence>
<dbReference type="OrthoDB" id="6933865at2"/>
<protein>
    <recommendedName>
        <fullName evidence="4">DnrO protein</fullName>
    </recommendedName>
</protein>
<dbReference type="EMBL" id="BNCF01000010">
    <property type="protein sequence ID" value="GHE36908.1"/>
    <property type="molecule type" value="Genomic_DNA"/>
</dbReference>
<reference evidence="2" key="2">
    <citation type="submission" date="2020-09" db="EMBL/GenBank/DDBJ databases">
        <authorList>
            <person name="Sun Q."/>
            <person name="Kim S."/>
        </authorList>
    </citation>
    <scope>NUCLEOTIDE SEQUENCE</scope>
    <source>
        <strain evidence="2">KCTC 32020</strain>
    </source>
</reference>
<comment type="caution">
    <text evidence="2">The sequence shown here is derived from an EMBL/GenBank/DDBJ whole genome shotgun (WGS) entry which is preliminary data.</text>
</comment>
<evidence type="ECO:0000256" key="1">
    <source>
        <dbReference type="SAM" id="SignalP"/>
    </source>
</evidence>
<evidence type="ECO:0008006" key="4">
    <source>
        <dbReference type="Google" id="ProtNLM"/>
    </source>
</evidence>
<feature type="signal peptide" evidence="1">
    <location>
        <begin position="1"/>
        <end position="22"/>
    </location>
</feature>
<dbReference type="Proteomes" id="UP000636453">
    <property type="component" value="Unassembled WGS sequence"/>
</dbReference>
<evidence type="ECO:0000313" key="3">
    <source>
        <dbReference type="Proteomes" id="UP000636453"/>
    </source>
</evidence>
<keyword evidence="3" id="KW-1185">Reference proteome</keyword>
<accession>A0A919DCG4</accession>
<reference evidence="2" key="1">
    <citation type="journal article" date="2014" name="Int. J. Syst. Evol. Microbiol.">
        <title>Complete genome sequence of Corynebacterium casei LMG S-19264T (=DSM 44701T), isolated from a smear-ripened cheese.</title>
        <authorList>
            <consortium name="US DOE Joint Genome Institute (JGI-PGF)"/>
            <person name="Walter F."/>
            <person name="Albersmeier A."/>
            <person name="Kalinowski J."/>
            <person name="Ruckert C."/>
        </authorList>
    </citation>
    <scope>NUCLEOTIDE SEQUENCE</scope>
    <source>
        <strain evidence="2">KCTC 32020</strain>
    </source>
</reference>
<organism evidence="2 3">
    <name type="scientific">Vulcaniibacterium thermophilum</name>
    <dbReference type="NCBI Taxonomy" id="1169913"/>
    <lineage>
        <taxon>Bacteria</taxon>
        <taxon>Pseudomonadati</taxon>
        <taxon>Pseudomonadota</taxon>
        <taxon>Gammaproteobacteria</taxon>
        <taxon>Lysobacterales</taxon>
        <taxon>Lysobacteraceae</taxon>
        <taxon>Vulcaniibacterium</taxon>
    </lineage>
</organism>